<dbReference type="PROSITE" id="PS51355">
    <property type="entry name" value="GLUTATHIONE_PEROXID_3"/>
    <property type="match status" value="2"/>
</dbReference>
<accession>A0A6G0U237</accession>
<evidence type="ECO:0000256" key="2">
    <source>
        <dbReference type="ARBA" id="ARBA00022559"/>
    </source>
</evidence>
<dbReference type="Pfam" id="PF00255">
    <property type="entry name" value="GSHPx"/>
    <property type="match status" value="2"/>
</dbReference>
<evidence type="ECO:0000256" key="5">
    <source>
        <dbReference type="RuleBase" id="RU000499"/>
    </source>
</evidence>
<dbReference type="InterPro" id="IPR029759">
    <property type="entry name" value="GPX_AS"/>
</dbReference>
<evidence type="ECO:0000259" key="6">
    <source>
        <dbReference type="PROSITE" id="PS51352"/>
    </source>
</evidence>
<keyword evidence="2 5" id="KW-0575">Peroxidase</keyword>
<evidence type="ECO:0000313" key="8">
    <source>
        <dbReference type="Proteomes" id="UP000475862"/>
    </source>
</evidence>
<dbReference type="Proteomes" id="UP000475862">
    <property type="component" value="Unassembled WGS sequence"/>
</dbReference>
<dbReference type="PROSITE" id="PS00460">
    <property type="entry name" value="GLUTATHIONE_PEROXID_1"/>
    <property type="match status" value="1"/>
</dbReference>
<dbReference type="FunFam" id="3.40.30.10:FF:000025">
    <property type="entry name" value="Glutathione peroxidase"/>
    <property type="match status" value="1"/>
</dbReference>
<dbReference type="Gene3D" id="3.40.30.10">
    <property type="entry name" value="Glutaredoxin"/>
    <property type="match status" value="2"/>
</dbReference>
<sequence length="403" mass="46108">MSLLFRRLLPSTVVVSSSLIFQSKSLSSTTNKMAEDWKNAKSVYDFTVKDIKGEDVSLEKYKGFVLIIVNVASKCGYTSKHYKELVELDEKYRDKGLRILGFPCNQFGGQEPGDAESICSFTAKKNVKFDIFDKVDVNGNDAHPLWKYLKSKQGGLLIDSIKWNFTKFIVDKDGQPVERHAANVSPLTAPISADMSQAYDPFDWQTSRSMMDISESTPFKYDKFEFENSNSDEYDYTYGNVYDYTVQNLDGQEVCLRKYAGQVLIIVNYASTCGFTYDNVCNLSELSKKYRRQGLTILMFPSNDFFQNIGGNTAAEILARSHPEFEVFSQICVNGKDTHPFYRFLKYKLPGAFKSKSIKWNFTKFIIDRNGCPVKRYSTKDSFQDIEECIQQLLMDQSCKCDD</sequence>
<reference evidence="7 8" key="1">
    <citation type="submission" date="2019-08" db="EMBL/GenBank/DDBJ databases">
        <title>The genome of the soybean aphid Biotype 1, its phylome, world population structure and adaptation to the North American continent.</title>
        <authorList>
            <person name="Giordano R."/>
            <person name="Donthu R.K."/>
            <person name="Hernandez A.G."/>
            <person name="Wright C.L."/>
            <person name="Zimin A.V."/>
        </authorList>
    </citation>
    <scope>NUCLEOTIDE SEQUENCE [LARGE SCALE GENOMIC DNA]</scope>
    <source>
        <tissue evidence="7">Whole aphids</tissue>
    </source>
</reference>
<organism evidence="7 8">
    <name type="scientific">Aphis glycines</name>
    <name type="common">Soybean aphid</name>
    <dbReference type="NCBI Taxonomy" id="307491"/>
    <lineage>
        <taxon>Eukaryota</taxon>
        <taxon>Metazoa</taxon>
        <taxon>Ecdysozoa</taxon>
        <taxon>Arthropoda</taxon>
        <taxon>Hexapoda</taxon>
        <taxon>Insecta</taxon>
        <taxon>Pterygota</taxon>
        <taxon>Neoptera</taxon>
        <taxon>Paraneoptera</taxon>
        <taxon>Hemiptera</taxon>
        <taxon>Sternorrhyncha</taxon>
        <taxon>Aphidomorpha</taxon>
        <taxon>Aphidoidea</taxon>
        <taxon>Aphididae</taxon>
        <taxon>Aphidini</taxon>
        <taxon>Aphis</taxon>
        <taxon>Aphis</taxon>
    </lineage>
</organism>
<keyword evidence="8" id="KW-1185">Reference proteome</keyword>
<dbReference type="PANTHER" id="PTHR11592:SF134">
    <property type="entry name" value="PHOSPHOLIPID HYDROPEROXIDE GLUTATHIONE PEROXIDASE"/>
    <property type="match status" value="1"/>
</dbReference>
<dbReference type="InterPro" id="IPR029760">
    <property type="entry name" value="GPX_CS"/>
</dbReference>
<dbReference type="PANTHER" id="PTHR11592">
    <property type="entry name" value="GLUTATHIONE PEROXIDASE"/>
    <property type="match status" value="1"/>
</dbReference>
<dbReference type="CDD" id="cd00340">
    <property type="entry name" value="GSH_Peroxidase"/>
    <property type="match status" value="2"/>
</dbReference>
<dbReference type="PROSITE" id="PS00763">
    <property type="entry name" value="GLUTATHIONE_PEROXID_2"/>
    <property type="match status" value="1"/>
</dbReference>
<feature type="domain" description="Thioredoxin" evidence="6">
    <location>
        <begin position="37"/>
        <end position="207"/>
    </location>
</feature>
<comment type="similarity">
    <text evidence="1 5">Belongs to the glutathione peroxidase family.</text>
</comment>
<dbReference type="OrthoDB" id="446890at2759"/>
<evidence type="ECO:0000313" key="7">
    <source>
        <dbReference type="EMBL" id="KAE9543003.1"/>
    </source>
</evidence>
<protein>
    <recommendedName>
        <fullName evidence="5">Glutathione peroxidase</fullName>
    </recommendedName>
</protein>
<dbReference type="GO" id="GO:0004601">
    <property type="term" value="F:peroxidase activity"/>
    <property type="evidence" value="ECO:0007669"/>
    <property type="project" value="UniProtKB-KW"/>
</dbReference>
<gene>
    <name evidence="7" type="ORF">AGLY_002914</name>
</gene>
<comment type="caution">
    <text evidence="7">The sequence shown here is derived from an EMBL/GenBank/DDBJ whole genome shotgun (WGS) entry which is preliminary data.</text>
</comment>
<dbReference type="InterPro" id="IPR000889">
    <property type="entry name" value="Glutathione_peroxidase"/>
</dbReference>
<evidence type="ECO:0000256" key="1">
    <source>
        <dbReference type="ARBA" id="ARBA00006926"/>
    </source>
</evidence>
<feature type="domain" description="Thioredoxin" evidence="6">
    <location>
        <begin position="235"/>
        <end position="395"/>
    </location>
</feature>
<dbReference type="EMBL" id="VYZN01000009">
    <property type="protein sequence ID" value="KAE9543003.1"/>
    <property type="molecule type" value="Genomic_DNA"/>
</dbReference>
<dbReference type="InterPro" id="IPR036249">
    <property type="entry name" value="Thioredoxin-like_sf"/>
</dbReference>
<proteinExistence type="inferred from homology"/>
<dbReference type="PROSITE" id="PS51352">
    <property type="entry name" value="THIOREDOXIN_2"/>
    <property type="match status" value="2"/>
</dbReference>
<dbReference type="InterPro" id="IPR013766">
    <property type="entry name" value="Thioredoxin_domain"/>
</dbReference>
<dbReference type="AlphaFoldDB" id="A0A6G0U237"/>
<keyword evidence="4 5" id="KW-0560">Oxidoreductase</keyword>
<evidence type="ECO:0000256" key="3">
    <source>
        <dbReference type="ARBA" id="ARBA00022933"/>
    </source>
</evidence>
<evidence type="ECO:0000256" key="4">
    <source>
        <dbReference type="ARBA" id="ARBA00023002"/>
    </source>
</evidence>
<dbReference type="SUPFAM" id="SSF52833">
    <property type="entry name" value="Thioredoxin-like"/>
    <property type="match status" value="2"/>
</dbReference>
<keyword evidence="3" id="KW-0712">Selenocysteine</keyword>
<dbReference type="PRINTS" id="PR01011">
    <property type="entry name" value="GLUTPROXDASE"/>
</dbReference>
<name>A0A6G0U237_APHGL</name>
<dbReference type="GO" id="GO:0006979">
    <property type="term" value="P:response to oxidative stress"/>
    <property type="evidence" value="ECO:0007669"/>
    <property type="project" value="InterPro"/>
</dbReference>